<evidence type="ECO:0000313" key="16">
    <source>
        <dbReference type="EMBL" id="PVX49977.1"/>
    </source>
</evidence>
<feature type="binding site" evidence="12">
    <location>
        <position position="196"/>
    </location>
    <ligand>
        <name>Zn(2+)</name>
        <dbReference type="ChEBI" id="CHEBI:29105"/>
        <label>2</label>
    </ligand>
</feature>
<dbReference type="GO" id="GO:0006260">
    <property type="term" value="P:DNA replication"/>
    <property type="evidence" value="ECO:0007669"/>
    <property type="project" value="UniProtKB-KW"/>
</dbReference>
<evidence type="ECO:0000256" key="5">
    <source>
        <dbReference type="ARBA" id="ARBA00022771"/>
    </source>
</evidence>
<dbReference type="GO" id="GO:0005737">
    <property type="term" value="C:cytoplasm"/>
    <property type="evidence" value="ECO:0007669"/>
    <property type="project" value="UniProtKB-SubCell"/>
</dbReference>
<dbReference type="FunFam" id="2.10.230.10:FF:000002">
    <property type="entry name" value="Molecular chaperone DnaJ"/>
    <property type="match status" value="1"/>
</dbReference>
<keyword evidence="3 12" id="KW-0479">Metal-binding</keyword>
<evidence type="ECO:0000256" key="12">
    <source>
        <dbReference type="HAMAP-Rule" id="MF_01152"/>
    </source>
</evidence>
<dbReference type="Gene3D" id="2.60.260.20">
    <property type="entry name" value="Urease metallochaperone UreE, N-terminal domain"/>
    <property type="match status" value="2"/>
</dbReference>
<gene>
    <name evidence="12" type="primary">dnaJ</name>
    <name evidence="16" type="ORF">C7377_1619</name>
</gene>
<feature type="binding site" evidence="12">
    <location>
        <position position="153"/>
    </location>
    <ligand>
        <name>Zn(2+)</name>
        <dbReference type="ChEBI" id="CHEBI:29105"/>
        <label>1</label>
    </ligand>
</feature>
<dbReference type="PANTHER" id="PTHR43096">
    <property type="entry name" value="DNAJ HOMOLOG 1, MITOCHONDRIAL-RELATED"/>
    <property type="match status" value="1"/>
</dbReference>
<dbReference type="GO" id="GO:0005524">
    <property type="term" value="F:ATP binding"/>
    <property type="evidence" value="ECO:0007669"/>
    <property type="project" value="InterPro"/>
</dbReference>
<dbReference type="Gene3D" id="1.10.287.110">
    <property type="entry name" value="DnaJ domain"/>
    <property type="match status" value="1"/>
</dbReference>
<comment type="subcellular location">
    <subcellularLocation>
        <location evidence="12">Cytoplasm</location>
    </subcellularLocation>
</comment>
<feature type="repeat" description="CXXCXGXG motif" evidence="12">
    <location>
        <begin position="150"/>
        <end position="157"/>
    </location>
</feature>
<feature type="binding site" evidence="12">
    <location>
        <position position="167"/>
    </location>
    <ligand>
        <name>Zn(2+)</name>
        <dbReference type="ChEBI" id="CHEBI:29105"/>
        <label>2</label>
    </ligand>
</feature>
<proteinExistence type="inferred from homology"/>
<comment type="cofactor">
    <cofactor evidence="12">
        <name>Zn(2+)</name>
        <dbReference type="ChEBI" id="CHEBI:29105"/>
    </cofactor>
    <text evidence="12">Binds 2 Zn(2+) ions per monomer.</text>
</comment>
<comment type="similarity">
    <text evidence="10 12">Belongs to the DnaJ family.</text>
</comment>
<dbReference type="HAMAP" id="MF_01152">
    <property type="entry name" value="DnaJ"/>
    <property type="match status" value="1"/>
</dbReference>
<dbReference type="Pfam" id="PF00226">
    <property type="entry name" value="DnaJ"/>
    <property type="match status" value="1"/>
</dbReference>
<evidence type="ECO:0000256" key="6">
    <source>
        <dbReference type="ARBA" id="ARBA00022833"/>
    </source>
</evidence>
<reference evidence="16 17" key="1">
    <citation type="submission" date="2018-05" db="EMBL/GenBank/DDBJ databases">
        <title>Genomic Encyclopedia of Type Strains, Phase IV (KMG-IV): sequencing the most valuable type-strain genomes for metagenomic binning, comparative biology and taxonomic classification.</title>
        <authorList>
            <person name="Goeker M."/>
        </authorList>
    </citation>
    <scope>NUCLEOTIDE SEQUENCE [LARGE SCALE GENOMIC DNA]</scope>
    <source>
        <strain evidence="16 17">DSM 28579</strain>
    </source>
</reference>
<dbReference type="Proteomes" id="UP000251835">
    <property type="component" value="Unassembled WGS sequence"/>
</dbReference>
<protein>
    <recommendedName>
        <fullName evidence="11 12">Chaperone protein DnaJ</fullName>
    </recommendedName>
</protein>
<keyword evidence="4 12" id="KW-0677">Repeat</keyword>
<dbReference type="GO" id="GO:0008270">
    <property type="term" value="F:zinc ion binding"/>
    <property type="evidence" value="ECO:0007669"/>
    <property type="project" value="UniProtKB-UniRule"/>
</dbReference>
<dbReference type="EMBL" id="QENZ01000005">
    <property type="protein sequence ID" value="PVX49977.1"/>
    <property type="molecule type" value="Genomic_DNA"/>
</dbReference>
<dbReference type="Pfam" id="PF00684">
    <property type="entry name" value="DnaJ_CXXCXGXG"/>
    <property type="match status" value="1"/>
</dbReference>
<feature type="binding site" evidence="12">
    <location>
        <position position="150"/>
    </location>
    <ligand>
        <name>Zn(2+)</name>
        <dbReference type="ChEBI" id="CHEBI:29105"/>
        <label>1</label>
    </ligand>
</feature>
<accession>A0A7L4UNV7</accession>
<evidence type="ECO:0000256" key="13">
    <source>
        <dbReference type="PROSITE-ProRule" id="PRU00546"/>
    </source>
</evidence>
<dbReference type="NCBIfam" id="TIGR02349">
    <property type="entry name" value="DnaJ_bact"/>
    <property type="match status" value="1"/>
</dbReference>
<dbReference type="SMART" id="SM00271">
    <property type="entry name" value="DnaJ"/>
    <property type="match status" value="1"/>
</dbReference>
<dbReference type="FunFam" id="2.60.260.20:FF:000005">
    <property type="entry name" value="Chaperone protein dnaJ 1, mitochondrial"/>
    <property type="match status" value="1"/>
</dbReference>
<dbReference type="GO" id="GO:0042026">
    <property type="term" value="P:protein refolding"/>
    <property type="evidence" value="ECO:0007669"/>
    <property type="project" value="TreeGrafter"/>
</dbReference>
<keyword evidence="1 12" id="KW-0963">Cytoplasm</keyword>
<dbReference type="CDD" id="cd10719">
    <property type="entry name" value="DnaJ_zf"/>
    <property type="match status" value="1"/>
</dbReference>
<dbReference type="Pfam" id="PF01556">
    <property type="entry name" value="DnaJ_C"/>
    <property type="match status" value="1"/>
</dbReference>
<comment type="caution">
    <text evidence="16">The sequence shown here is derived from an EMBL/GenBank/DDBJ whole genome shotgun (WGS) entry which is preliminary data.</text>
</comment>
<sequence>MAKRDYYEVLGVSKSASPEEIKKAYRKLALKYHPDKNPDDKETEEKFKEAAEAYDVLSSPEKKQRYDQFGHAGMGGAGNFGGAGMSMEDIFSQFGDLFGGGGGFFGGFGGGQQRQQVNRGSNLRLKVELTLEEIAKGVEKKLKVKKYTACNSCHGNGEKNGNSHTTCSECNGTGQVTRIQNTLLGRMQTTSSCPVCNGQGKVIKERCPDCNGEGIVRGEEVISVKIPAGVYEGLQLSVSGKGNAARRGGINGDLLVLIKEKEHPDLMRDGNDLLYNLFISIPDAILGASAEIPTLDGKVKVSIEKGTQSGKILRLRKKGLPNIEGYGVGDLLIKVNVFIPKDISSEEEKIMEKLEKSPNFDTAHVEREKGFFQKVKSFFSE</sequence>
<dbReference type="Gene3D" id="2.10.230.10">
    <property type="entry name" value="Heat shock protein DnaJ, cysteine-rich domain"/>
    <property type="match status" value="1"/>
</dbReference>
<evidence type="ECO:0000256" key="7">
    <source>
        <dbReference type="ARBA" id="ARBA00023016"/>
    </source>
</evidence>
<keyword evidence="17" id="KW-1185">Reference proteome</keyword>
<dbReference type="NCBIfam" id="NF008035">
    <property type="entry name" value="PRK10767.1"/>
    <property type="match status" value="1"/>
</dbReference>
<dbReference type="AlphaFoldDB" id="A0A7L4UNV7"/>
<evidence type="ECO:0000256" key="1">
    <source>
        <dbReference type="ARBA" id="ARBA00022490"/>
    </source>
</evidence>
<evidence type="ECO:0000259" key="14">
    <source>
        <dbReference type="PROSITE" id="PS50076"/>
    </source>
</evidence>
<dbReference type="InterPro" id="IPR008971">
    <property type="entry name" value="HSP40/DnaJ_pept-bd"/>
</dbReference>
<comment type="subunit">
    <text evidence="12">Homodimer.</text>
</comment>
<dbReference type="InterPro" id="IPR036869">
    <property type="entry name" value="J_dom_sf"/>
</dbReference>
<dbReference type="InterPro" id="IPR001305">
    <property type="entry name" value="HSP_DnaJ_Cys-rich_dom"/>
</dbReference>
<evidence type="ECO:0000256" key="3">
    <source>
        <dbReference type="ARBA" id="ARBA00022723"/>
    </source>
</evidence>
<dbReference type="GO" id="GO:0009408">
    <property type="term" value="P:response to heat"/>
    <property type="evidence" value="ECO:0007669"/>
    <property type="project" value="InterPro"/>
</dbReference>
<dbReference type="GO" id="GO:0051082">
    <property type="term" value="F:unfolded protein binding"/>
    <property type="evidence" value="ECO:0007669"/>
    <property type="project" value="UniProtKB-UniRule"/>
</dbReference>
<evidence type="ECO:0000313" key="17">
    <source>
        <dbReference type="Proteomes" id="UP000251835"/>
    </source>
</evidence>
<comment type="function">
    <text evidence="9 12">Participates actively in the response to hyperosmotic and heat shock by preventing the aggregation of stress-denatured proteins and by disaggregating proteins, also in an autonomous, DnaK-independent fashion. Unfolded proteins bind initially to DnaJ; upon interaction with the DnaJ-bound protein, DnaK hydrolyzes its bound ATP, resulting in the formation of a stable complex. GrpE releases ADP from DnaK; ATP binding to DnaK triggers the release of the substrate protein, thus completing the reaction cycle. Several rounds of ATP-dependent interactions between DnaJ, DnaK and GrpE are required for fully efficient folding. Also involved, together with DnaK and GrpE, in the DNA replication of plasmids through activation of initiation proteins.</text>
</comment>
<keyword evidence="6 12" id="KW-0862">Zinc</keyword>
<feature type="repeat" description="CXXCXGXG motif" evidence="12">
    <location>
        <begin position="193"/>
        <end position="200"/>
    </location>
</feature>
<dbReference type="PROSITE" id="PS50076">
    <property type="entry name" value="DNAJ_2"/>
    <property type="match status" value="1"/>
</dbReference>
<evidence type="ECO:0000256" key="11">
    <source>
        <dbReference type="ARBA" id="ARBA00067609"/>
    </source>
</evidence>
<feature type="binding site" evidence="12">
    <location>
        <position position="193"/>
    </location>
    <ligand>
        <name>Zn(2+)</name>
        <dbReference type="ChEBI" id="CHEBI:29105"/>
        <label>2</label>
    </ligand>
</feature>
<feature type="zinc finger region" description="CR-type" evidence="13">
    <location>
        <begin position="137"/>
        <end position="219"/>
    </location>
</feature>
<evidence type="ECO:0000259" key="15">
    <source>
        <dbReference type="PROSITE" id="PS51188"/>
    </source>
</evidence>
<keyword evidence="8 12" id="KW-0143">Chaperone</keyword>
<keyword evidence="2 12" id="KW-0235">DNA replication</keyword>
<dbReference type="SUPFAM" id="SSF46565">
    <property type="entry name" value="Chaperone J-domain"/>
    <property type="match status" value="1"/>
</dbReference>
<dbReference type="InterPro" id="IPR012724">
    <property type="entry name" value="DnaJ"/>
</dbReference>
<evidence type="ECO:0000256" key="2">
    <source>
        <dbReference type="ARBA" id="ARBA00022705"/>
    </source>
</evidence>
<dbReference type="CDD" id="cd06257">
    <property type="entry name" value="DnaJ"/>
    <property type="match status" value="1"/>
</dbReference>
<dbReference type="CDD" id="cd10747">
    <property type="entry name" value="DnaJ_C"/>
    <property type="match status" value="1"/>
</dbReference>
<dbReference type="GO" id="GO:0031072">
    <property type="term" value="F:heat shock protein binding"/>
    <property type="evidence" value="ECO:0007669"/>
    <property type="project" value="InterPro"/>
</dbReference>
<dbReference type="PRINTS" id="PR00625">
    <property type="entry name" value="JDOMAIN"/>
</dbReference>
<dbReference type="InterPro" id="IPR036410">
    <property type="entry name" value="HSP_DnaJ_Cys-rich_dom_sf"/>
</dbReference>
<dbReference type="FunFam" id="1.10.287.110:FF:000034">
    <property type="entry name" value="Chaperone protein DnaJ"/>
    <property type="match status" value="1"/>
</dbReference>
<feature type="binding site" evidence="12">
    <location>
        <position position="207"/>
    </location>
    <ligand>
        <name>Zn(2+)</name>
        <dbReference type="ChEBI" id="CHEBI:29105"/>
        <label>1</label>
    </ligand>
</feature>
<keyword evidence="5 12" id="KW-0863">Zinc-finger</keyword>
<evidence type="ECO:0000256" key="4">
    <source>
        <dbReference type="ARBA" id="ARBA00022737"/>
    </source>
</evidence>
<organism evidence="16 17">
    <name type="scientific">Balneicella halophila</name>
    <dbReference type="NCBI Taxonomy" id="1537566"/>
    <lineage>
        <taxon>Bacteria</taxon>
        <taxon>Pseudomonadati</taxon>
        <taxon>Bacteroidota</taxon>
        <taxon>Bacteroidia</taxon>
        <taxon>Bacteroidales</taxon>
        <taxon>Balneicellaceae</taxon>
        <taxon>Balneicella</taxon>
    </lineage>
</organism>
<feature type="binding site" evidence="12">
    <location>
        <position position="170"/>
    </location>
    <ligand>
        <name>Zn(2+)</name>
        <dbReference type="ChEBI" id="CHEBI:29105"/>
        <label>2</label>
    </ligand>
</feature>
<dbReference type="OrthoDB" id="9779889at2"/>
<comment type="domain">
    <text evidence="12">The J domain is necessary and sufficient to stimulate DnaK ATPase activity. Zinc center 1 plays an important role in the autonomous, DnaK-independent chaperone activity of DnaJ. Zinc center 2 is essential for interaction with DnaK and for DnaJ activity.</text>
</comment>
<feature type="binding site" evidence="12">
    <location>
        <position position="210"/>
    </location>
    <ligand>
        <name>Zn(2+)</name>
        <dbReference type="ChEBI" id="CHEBI:29105"/>
        <label>1</label>
    </ligand>
</feature>
<evidence type="ECO:0000256" key="9">
    <source>
        <dbReference type="ARBA" id="ARBA00053423"/>
    </source>
</evidence>
<evidence type="ECO:0000256" key="8">
    <source>
        <dbReference type="ARBA" id="ARBA00023186"/>
    </source>
</evidence>
<dbReference type="SUPFAM" id="SSF57938">
    <property type="entry name" value="DnaJ/Hsp40 cysteine-rich domain"/>
    <property type="match status" value="1"/>
</dbReference>
<dbReference type="InterPro" id="IPR002939">
    <property type="entry name" value="DnaJ_C"/>
</dbReference>
<evidence type="ECO:0000256" key="10">
    <source>
        <dbReference type="ARBA" id="ARBA00061004"/>
    </source>
</evidence>
<dbReference type="PROSITE" id="PS51188">
    <property type="entry name" value="ZF_CR"/>
    <property type="match status" value="1"/>
</dbReference>
<dbReference type="RefSeq" id="WP_116496838.1">
    <property type="nucleotide sequence ID" value="NZ_QENZ01000005.1"/>
</dbReference>
<feature type="repeat" description="CXXCXGXG motif" evidence="12">
    <location>
        <begin position="167"/>
        <end position="174"/>
    </location>
</feature>
<dbReference type="InterPro" id="IPR001623">
    <property type="entry name" value="DnaJ_domain"/>
</dbReference>
<dbReference type="SUPFAM" id="SSF49493">
    <property type="entry name" value="HSP40/DnaJ peptide-binding domain"/>
    <property type="match status" value="2"/>
</dbReference>
<name>A0A7L4UNV7_BALHA</name>
<keyword evidence="7 12" id="KW-0346">Stress response</keyword>
<feature type="repeat" description="CXXCXGXG motif" evidence="12">
    <location>
        <begin position="207"/>
        <end position="214"/>
    </location>
</feature>
<feature type="domain" description="CR-type" evidence="15">
    <location>
        <begin position="137"/>
        <end position="219"/>
    </location>
</feature>
<dbReference type="PANTHER" id="PTHR43096:SF48">
    <property type="entry name" value="CHAPERONE PROTEIN DNAJ"/>
    <property type="match status" value="1"/>
</dbReference>
<feature type="domain" description="J" evidence="14">
    <location>
        <begin position="5"/>
        <end position="70"/>
    </location>
</feature>